<name>T2S710_HELPX</name>
<gene>
    <name evidence="1" type="ORF">HPSA50_0722</name>
</gene>
<reference evidence="1 2" key="1">
    <citation type="journal article" date="2013" name="Genome Announc.">
        <title>Genome Sequences of Three hpAfrica2 Strains of Helicobacter pylori.</title>
        <authorList>
            <person name="Duncan S.S."/>
            <person name="Bertoli M.T."/>
            <person name="Kersulyte D."/>
            <person name="Valk P.L."/>
            <person name="Tamma S."/>
            <person name="Segal I."/>
            <person name="McClain M.S."/>
            <person name="Cover T.L."/>
            <person name="Berg D.E."/>
        </authorList>
    </citation>
    <scope>NUCLEOTIDE SEQUENCE [LARGE SCALE GENOMIC DNA]</scope>
    <source>
        <strain evidence="1 2">SouthAfrica50</strain>
    </source>
</reference>
<protein>
    <recommendedName>
        <fullName evidence="3">HP0423 family protein</fullName>
    </recommendedName>
</protein>
<dbReference type="EMBL" id="AVNI01000002">
    <property type="protein sequence ID" value="EQD88412.1"/>
    <property type="molecule type" value="Genomic_DNA"/>
</dbReference>
<comment type="caution">
    <text evidence="1">The sequence shown here is derived from an EMBL/GenBank/DDBJ whole genome shotgun (WGS) entry which is preliminary data.</text>
</comment>
<evidence type="ECO:0000313" key="2">
    <source>
        <dbReference type="Proteomes" id="UP000015816"/>
    </source>
</evidence>
<organism evidence="1 2">
    <name type="scientific">Helicobacter pylori SouthAfrica50</name>
    <dbReference type="NCBI Taxonomy" id="1352357"/>
    <lineage>
        <taxon>Bacteria</taxon>
        <taxon>Pseudomonadati</taxon>
        <taxon>Campylobacterota</taxon>
        <taxon>Epsilonproteobacteria</taxon>
        <taxon>Campylobacterales</taxon>
        <taxon>Helicobacteraceae</taxon>
        <taxon>Helicobacter</taxon>
    </lineage>
</organism>
<evidence type="ECO:0008006" key="3">
    <source>
        <dbReference type="Google" id="ProtNLM"/>
    </source>
</evidence>
<proteinExistence type="predicted"/>
<dbReference type="AlphaFoldDB" id="T2S710"/>
<accession>T2S710</accession>
<dbReference type="PATRIC" id="fig|1352357.3.peg.701"/>
<sequence length="303" mass="33912">MGFQNENKLKVGASVKATINDKVVEAKVIGVGFNRVTLQSEKGQTATYAFNNDKFLKWFNKVPLTEALKTNDENKQDDADDLLKGIKIVTSGPTLKQRTTTPKEKESKFKLAFRFKDSGGTNFEILTKIYALAERKERLGVLMCPMFYGGGGNQAVAIILHALGYASKLRYHKDTEWYHMIKNRNLEECWFDSFGQFDVTDTKLFCDLIGYYATSDEEKNEERKKGVTDLSPSGLWAKALPANENEAMFVAQLLCDGGINTYNLSCAGLTENLLKDIIPMLGLVDNGEDLENEEGEPTDKVEN</sequence>
<evidence type="ECO:0000313" key="1">
    <source>
        <dbReference type="EMBL" id="EQD88412.1"/>
    </source>
</evidence>
<dbReference type="Proteomes" id="UP000015816">
    <property type="component" value="Unassembled WGS sequence"/>
</dbReference>